<dbReference type="AlphaFoldDB" id="G9X1G9"/>
<dbReference type="PROSITE" id="PS52040">
    <property type="entry name" value="TOPO_IIA"/>
    <property type="match status" value="1"/>
</dbReference>
<dbReference type="FunFam" id="2.120.10.90:FF:000005">
    <property type="entry name" value="DNA topoisomerase 4 subunit A"/>
    <property type="match status" value="1"/>
</dbReference>
<keyword evidence="9" id="KW-0963">Cytoplasm</keyword>
<dbReference type="GO" id="GO:0005524">
    <property type="term" value="F:ATP binding"/>
    <property type="evidence" value="ECO:0007669"/>
    <property type="project" value="UniProtKB-UniRule"/>
</dbReference>
<evidence type="ECO:0000256" key="10">
    <source>
        <dbReference type="PROSITE-ProRule" id="PRU01384"/>
    </source>
</evidence>
<keyword evidence="11" id="KW-0175">Coiled coil</keyword>
<dbReference type="HAMAP" id="MF_01897">
    <property type="entry name" value="GyrA"/>
    <property type="match status" value="1"/>
</dbReference>
<dbReference type="NCBIfam" id="TIGR01063">
    <property type="entry name" value="gyrA"/>
    <property type="match status" value="1"/>
</dbReference>
<feature type="active site" description="O-(5'-phospho-DNA)-tyrosine intermediate" evidence="9 10">
    <location>
        <position position="128"/>
    </location>
</feature>
<proteinExistence type="inferred from homology"/>
<keyword evidence="4 9" id="KW-0067">ATP-binding</keyword>
<name>G9X1G9_9FIRM</name>
<comment type="function">
    <text evidence="9">A type II topoisomerase that negatively supercoils closed circular double-stranded (ds) DNA in an ATP-dependent manner to modulate DNA topology and maintain chromosomes in an underwound state. Negative supercoiling favors strand separation, and DNA replication, transcription, recombination and repair, all of which involve strand separation. Also able to catalyze the interconversion of other topological isomers of dsDNA rings, including catenanes and knotted rings. Type II topoisomerases break and join 2 DNA strands simultaneously in an ATP-dependent manner.</text>
</comment>
<dbReference type="Pfam" id="PF00521">
    <property type="entry name" value="DNA_topoisoIV"/>
    <property type="match status" value="1"/>
</dbReference>
<dbReference type="GO" id="GO:0005737">
    <property type="term" value="C:cytoplasm"/>
    <property type="evidence" value="ECO:0007669"/>
    <property type="project" value="UniProtKB-SubCell"/>
</dbReference>
<comment type="subunit">
    <text evidence="8">Heterotetramer composed of ParC and ParE.</text>
</comment>
<dbReference type="InterPro" id="IPR013758">
    <property type="entry name" value="Topo_IIA_A/C_ab"/>
</dbReference>
<evidence type="ECO:0000256" key="8">
    <source>
        <dbReference type="ARBA" id="ARBA00063644"/>
    </source>
</evidence>
<dbReference type="Pfam" id="PF03989">
    <property type="entry name" value="DNA_gyraseA_C"/>
    <property type="match status" value="6"/>
</dbReference>
<keyword evidence="7 9" id="KW-0413">Isomerase</keyword>
<keyword evidence="5 9" id="KW-0799">Topoisomerase</keyword>
<dbReference type="PANTHER" id="PTHR43493:SF5">
    <property type="entry name" value="DNA GYRASE SUBUNIT A, CHLOROPLASTIC_MITOCHONDRIAL"/>
    <property type="match status" value="1"/>
</dbReference>
<dbReference type="InterPro" id="IPR006691">
    <property type="entry name" value="GyrA/parC_rep"/>
</dbReference>
<dbReference type="SMART" id="SM00434">
    <property type="entry name" value="TOP4c"/>
    <property type="match status" value="1"/>
</dbReference>
<dbReference type="HOGENOM" id="CLU_002977_6_1_9"/>
<evidence type="ECO:0000256" key="9">
    <source>
        <dbReference type="HAMAP-Rule" id="MF_01897"/>
    </source>
</evidence>
<comment type="similarity">
    <text evidence="2 9">Belongs to the type II topoisomerase GyrA/ParC subunit family.</text>
</comment>
<comment type="subcellular location">
    <subcellularLocation>
        <location evidence="9">Cytoplasm</location>
    </subcellularLocation>
</comment>
<dbReference type="InterPro" id="IPR013757">
    <property type="entry name" value="Topo_IIA_A_a_sf"/>
</dbReference>
<accession>G9X1G9</accession>
<dbReference type="GO" id="GO:0006265">
    <property type="term" value="P:DNA topological change"/>
    <property type="evidence" value="ECO:0007669"/>
    <property type="project" value="UniProtKB-UniRule"/>
</dbReference>
<dbReference type="CDD" id="cd00187">
    <property type="entry name" value="TOP4c"/>
    <property type="match status" value="1"/>
</dbReference>
<sequence>MSDDIQIDDIHGKIEDVDLKKQMEKCYIDYSMSVIIGRALPDIRDGLKPVHRRILYSMSELGLTPDKPFHKSANVVGHTMAYYHPHGDSSIYDAMVRMAQDFSMRYMLVEGKGNFGTLDGDPPAAYRYTEAKMNKISSEMLRDLNKDTVDFRPNFDEKKQEPVVLPSRFPNLLVNGSNGIAVGMATSIPPHNLKEVINGTITLIDDKEATLDDVMQHIKGPDFPTGAVIMGKDAIRKAYETGRGKVVVRAKSEIEELPNGKSEIIITQIPYQVNKATLVEKIGQLVRDKKIEGITDLRDESSKKTGIKIVVETRRDVNPTIVLNNLYKHSQLQEVYSIILLSIVDGEPKILNLVDILKYYINYQKEVVTRRTKFDLNKAEERLHLLLGLLIAIDNIDEVINIIRNSYSDAQEKLMSRFDLSEVQATAILDMRLRRLQGLEKEKLEEEKLELNKKIEYYNSILASEEKLLSIIKEEMIEIRDKYKDARRTQIIAKQEEIDIKDTIPNEDVTITLTHQGYIKRLPVDTYKAQKRGGKGIASMTTKEEDFVEKLIITSNHEKLLFITTLGKIYTLNAYEVPQVSRTAKGTNVINLLPLEKGESITSIITTKADQDNNYLVMCTKKGVIKKTKVSEFTKSKRQGLIAISLDEGDELVNSLLTQDNSQFIIITKKGMAIMFEDKQIRPMGRQARGVRGIKLKGDDEVVSVEIASQDKQLLIISENGYGKRTDINKYKVQSRGGVGLKTYKITEKTGNIADAKVVDEKDEVMIINSDGTLIRTEVSEISVLSRDTSGVRVMRSTENEIISAIEIIANDDGENE</sequence>
<dbReference type="Gene3D" id="2.120.10.90">
    <property type="entry name" value="DNA gyrase/topoisomerase IV, subunit A, C-terminal"/>
    <property type="match status" value="1"/>
</dbReference>
<reference evidence="13 14" key="1">
    <citation type="submission" date="2011-08" db="EMBL/GenBank/DDBJ databases">
        <title>The Genome Sequence of Eubacteriaceae bacterium ACC19a.</title>
        <authorList>
            <consortium name="The Broad Institute Genome Sequencing Platform"/>
            <person name="Earl A."/>
            <person name="Ward D."/>
            <person name="Feldgarden M."/>
            <person name="Gevers D."/>
            <person name="Sizova M."/>
            <person name="Hazen A."/>
            <person name="Epstein S."/>
            <person name="Young S.K."/>
            <person name="Zeng Q."/>
            <person name="Gargeya S."/>
            <person name="Fitzgerald M."/>
            <person name="Haas B."/>
            <person name="Abouelleil A."/>
            <person name="Alvarado L."/>
            <person name="Arachchi H.M."/>
            <person name="Berlin A."/>
            <person name="Brown A."/>
            <person name="Chapman S.B."/>
            <person name="Chen Z."/>
            <person name="Dunbar C."/>
            <person name="Freedman E."/>
            <person name="Gearin G."/>
            <person name="Gellesch M."/>
            <person name="Goldberg J."/>
            <person name="Griggs A."/>
            <person name="Gujja S."/>
            <person name="Heiman D."/>
            <person name="Howarth C."/>
            <person name="Larson L."/>
            <person name="Lui A."/>
            <person name="MacDonald P.J.P."/>
            <person name="Montmayeur A."/>
            <person name="Murphy C."/>
            <person name="Neiman D."/>
            <person name="Pearson M."/>
            <person name="Priest M."/>
            <person name="Roberts A."/>
            <person name="Saif S."/>
            <person name="Shea T."/>
            <person name="Shenoy N."/>
            <person name="Sisk P."/>
            <person name="Stolte C."/>
            <person name="Sykes S."/>
            <person name="Wortman J."/>
            <person name="Nusbaum C."/>
            <person name="Birren B."/>
        </authorList>
    </citation>
    <scope>NUCLEOTIDE SEQUENCE [LARGE SCALE GENOMIC DNA]</scope>
    <source>
        <strain evidence="13 14">ACC19a</strain>
    </source>
</reference>
<dbReference type="InterPro" id="IPR002205">
    <property type="entry name" value="Topo_IIA_dom_A"/>
</dbReference>
<dbReference type="Gene3D" id="3.90.199.10">
    <property type="entry name" value="Topoisomerase II, domain 5"/>
    <property type="match status" value="1"/>
</dbReference>
<dbReference type="Gene3D" id="1.10.268.10">
    <property type="entry name" value="Topoisomerase, domain 3"/>
    <property type="match status" value="1"/>
</dbReference>
<evidence type="ECO:0000256" key="2">
    <source>
        <dbReference type="ARBA" id="ARBA00008263"/>
    </source>
</evidence>
<dbReference type="PATRIC" id="fig|796937.3.peg.1465"/>
<dbReference type="SUPFAM" id="SSF56719">
    <property type="entry name" value="Type II DNA topoisomerase"/>
    <property type="match status" value="1"/>
</dbReference>
<feature type="coiled-coil region" evidence="11">
    <location>
        <begin position="434"/>
        <end position="489"/>
    </location>
</feature>
<dbReference type="InterPro" id="IPR050220">
    <property type="entry name" value="Type_II_DNA_Topoisomerases"/>
</dbReference>
<dbReference type="GO" id="GO:0003677">
    <property type="term" value="F:DNA binding"/>
    <property type="evidence" value="ECO:0007669"/>
    <property type="project" value="UniProtKB-UniRule"/>
</dbReference>
<dbReference type="SUPFAM" id="SSF101904">
    <property type="entry name" value="GyrA/ParC C-terminal domain-like"/>
    <property type="match status" value="1"/>
</dbReference>
<gene>
    <name evidence="9" type="primary">gyrA</name>
    <name evidence="13" type="ORF">HMPREF9629_02213</name>
</gene>
<dbReference type="FunFam" id="1.10.268.10:FF:000001">
    <property type="entry name" value="DNA gyrase subunit A"/>
    <property type="match status" value="1"/>
</dbReference>
<dbReference type="NCBIfam" id="NF004043">
    <property type="entry name" value="PRK05560.1"/>
    <property type="match status" value="1"/>
</dbReference>
<comment type="caution">
    <text evidence="13">The sequence shown here is derived from an EMBL/GenBank/DDBJ whole genome shotgun (WGS) entry which is preliminary data.</text>
</comment>
<dbReference type="FunFam" id="3.90.199.10:FF:000001">
    <property type="entry name" value="DNA gyrase subunit A"/>
    <property type="match status" value="1"/>
</dbReference>
<dbReference type="GO" id="GO:0006261">
    <property type="term" value="P:DNA-templated DNA replication"/>
    <property type="evidence" value="ECO:0007669"/>
    <property type="project" value="UniProtKB-UniRule"/>
</dbReference>
<evidence type="ECO:0000256" key="1">
    <source>
        <dbReference type="ARBA" id="ARBA00000185"/>
    </source>
</evidence>
<dbReference type="PANTHER" id="PTHR43493">
    <property type="entry name" value="DNA GYRASE/TOPOISOMERASE SUBUNIT A"/>
    <property type="match status" value="1"/>
</dbReference>
<dbReference type="Proteomes" id="UP000006437">
    <property type="component" value="Unassembled WGS sequence"/>
</dbReference>
<dbReference type="RefSeq" id="WP_009526429.1">
    <property type="nucleotide sequence ID" value="NZ_JH414575.1"/>
</dbReference>
<protein>
    <recommendedName>
        <fullName evidence="9">DNA gyrase subunit A</fullName>
        <ecNumber evidence="9">5.6.2.2</ecNumber>
    </recommendedName>
</protein>
<dbReference type="EC" id="5.6.2.2" evidence="9"/>
<dbReference type="GO" id="GO:0009330">
    <property type="term" value="C:DNA topoisomerase type II (double strand cut, ATP-hydrolyzing) complex"/>
    <property type="evidence" value="ECO:0007669"/>
    <property type="project" value="TreeGrafter"/>
</dbReference>
<organism evidence="13 14">
    <name type="scientific">Peptoanaerobacter stomatis</name>
    <dbReference type="NCBI Taxonomy" id="796937"/>
    <lineage>
        <taxon>Bacteria</taxon>
        <taxon>Bacillati</taxon>
        <taxon>Bacillota</taxon>
        <taxon>Clostridia</taxon>
        <taxon>Peptostreptococcales</taxon>
        <taxon>Filifactoraceae</taxon>
        <taxon>Peptoanaerobacter</taxon>
    </lineage>
</organism>
<dbReference type="EMBL" id="AFZE01000033">
    <property type="protein sequence ID" value="EHL14362.1"/>
    <property type="molecule type" value="Genomic_DNA"/>
</dbReference>
<dbReference type="InterPro" id="IPR005743">
    <property type="entry name" value="GyrA"/>
</dbReference>
<evidence type="ECO:0000313" key="13">
    <source>
        <dbReference type="EMBL" id="EHL14362.1"/>
    </source>
</evidence>
<evidence type="ECO:0000256" key="11">
    <source>
        <dbReference type="SAM" id="Coils"/>
    </source>
</evidence>
<evidence type="ECO:0000256" key="3">
    <source>
        <dbReference type="ARBA" id="ARBA00022741"/>
    </source>
</evidence>
<feature type="short sequence motif" description="GyrA-box" evidence="9">
    <location>
        <begin position="530"/>
        <end position="536"/>
    </location>
</feature>
<dbReference type="NCBIfam" id="NF004044">
    <property type="entry name" value="PRK05561.1"/>
    <property type="match status" value="1"/>
</dbReference>
<comment type="miscellaneous">
    <text evidence="9">Few gyrases are as efficient as E.coli at forming negative supercoils. Not all organisms have 2 type II topoisomerases; in organisms with a single type II topoisomerase this enzyme also has to decatenate newly replicated chromosomes.</text>
</comment>
<dbReference type="GO" id="GO:0005694">
    <property type="term" value="C:chromosome"/>
    <property type="evidence" value="ECO:0007669"/>
    <property type="project" value="InterPro"/>
</dbReference>
<keyword evidence="6 9" id="KW-0238">DNA-binding</keyword>
<feature type="domain" description="Topo IIA-type catalytic" evidence="12">
    <location>
        <begin position="40"/>
        <end position="509"/>
    </location>
</feature>
<dbReference type="GO" id="GO:0034335">
    <property type="term" value="F:DNA negative supercoiling activity"/>
    <property type="evidence" value="ECO:0007669"/>
    <property type="project" value="UniProtKB-ARBA"/>
</dbReference>
<dbReference type="Gene3D" id="3.30.1360.40">
    <property type="match status" value="1"/>
</dbReference>
<dbReference type="InterPro" id="IPR035516">
    <property type="entry name" value="Gyrase/topoIV_suA_C"/>
</dbReference>
<dbReference type="FunFam" id="3.30.1360.40:FF:000002">
    <property type="entry name" value="DNA gyrase subunit A"/>
    <property type="match status" value="1"/>
</dbReference>
<comment type="catalytic activity">
    <reaction evidence="1 9 10">
        <text>ATP-dependent breakage, passage and rejoining of double-stranded DNA.</text>
        <dbReference type="EC" id="5.6.2.2"/>
    </reaction>
</comment>
<keyword evidence="3 9" id="KW-0547">Nucleotide-binding</keyword>
<evidence type="ECO:0000259" key="12">
    <source>
        <dbReference type="PROSITE" id="PS52040"/>
    </source>
</evidence>
<evidence type="ECO:0000256" key="7">
    <source>
        <dbReference type="ARBA" id="ARBA00023235"/>
    </source>
</evidence>
<evidence type="ECO:0000256" key="4">
    <source>
        <dbReference type="ARBA" id="ARBA00022840"/>
    </source>
</evidence>
<comment type="subunit">
    <text evidence="9">Heterotetramer, composed of two GyrA and two GyrB chains. In the heterotetramer, GyrA contains the active site tyrosine that forms a transient covalent intermediate with DNA, while GyrB binds cofactors and catalyzes ATP hydrolysis.</text>
</comment>
<evidence type="ECO:0000313" key="14">
    <source>
        <dbReference type="Proteomes" id="UP000006437"/>
    </source>
</evidence>
<evidence type="ECO:0000256" key="5">
    <source>
        <dbReference type="ARBA" id="ARBA00023029"/>
    </source>
</evidence>
<evidence type="ECO:0000256" key="6">
    <source>
        <dbReference type="ARBA" id="ARBA00023125"/>
    </source>
</evidence>
<dbReference type="InterPro" id="IPR013760">
    <property type="entry name" value="Topo_IIA-like_dom_sf"/>
</dbReference>